<dbReference type="InterPro" id="IPR050985">
    <property type="entry name" value="Alpha-glycosidase_related"/>
</dbReference>
<dbReference type="InterPro" id="IPR002252">
    <property type="entry name" value="Glyco_hydro_36"/>
</dbReference>
<reference evidence="2 3" key="1">
    <citation type="submission" date="2024-05" db="EMBL/GenBank/DDBJ databases">
        <authorList>
            <person name="Duchaud E."/>
        </authorList>
    </citation>
    <scope>NUCLEOTIDE SEQUENCE [LARGE SCALE GENOMIC DNA]</scope>
    <source>
        <strain evidence="2">Ena-SAMPLE-TAB-13-05-2024-13:56:06:370-140305</strain>
    </source>
</reference>
<dbReference type="CDD" id="cd14791">
    <property type="entry name" value="GH36"/>
    <property type="match status" value="1"/>
</dbReference>
<dbReference type="EC" id="3.2.1.22" evidence="2"/>
<accession>A0ABP1FKT2</accession>
<dbReference type="SUPFAM" id="SSF51445">
    <property type="entry name" value="(Trans)glycosidases"/>
    <property type="match status" value="1"/>
</dbReference>
<evidence type="ECO:0000313" key="3">
    <source>
        <dbReference type="Proteomes" id="UP001497602"/>
    </source>
</evidence>
<keyword evidence="2" id="KW-0378">Hydrolase</keyword>
<evidence type="ECO:0000256" key="1">
    <source>
        <dbReference type="SAM" id="SignalP"/>
    </source>
</evidence>
<keyword evidence="1" id="KW-0732">Signal</keyword>
<dbReference type="Gene3D" id="3.20.20.70">
    <property type="entry name" value="Aldolase class I"/>
    <property type="match status" value="1"/>
</dbReference>
<keyword evidence="2" id="KW-0326">Glycosidase</keyword>
<sequence length="613" mass="70289">MKQILLHTLLFCFITCINAQESQKNFTLLNNNITINYASNNASIDIKTVNIQKGLAIASITLKSNQQFTPKKLSIKWSTPSNNIAGYWSSKAFFNKTITPDWGPAKVKSMLARHAPVISLFGFDDINQQTFAVSDALNTAITSTSVKEENGMIYNEVQLFTEKHKALKEYTVQLRLDARPINYATSLNEVNTWWETFPIYKPAQVPEAAKLPVYSTWYSYHQNVTEEAILKECKQSKAMGYETVIVDDGWQTLDSNRGYAYTGDWQAERLKGIKSLVEKVHQLDMKFMLWYAVPFVGEKSSVYNQMKGKFLTHWKGQGTYVVDPRYPEVRKFIINTYIKAVKEWNLDGFKLDFIGWFKAFKDTKLVAKEGMDFASVNEATDKLMTDLMASLKQLKSDILIEFRQPYTGPLMKKYGNMLRASDCPNMAVTNRIETTDLRLISGKTAVHSDMIMWHYDEPVEVAALQFLNVLFSVPQISVRLADIPKEQFQMIRYYTKYWLENRSILLEGEFLPQKPQQNYPLIEAKGKNKKITVTYNTKTISLETDHHLKQDIINAKSSKRIILDVKGTKQKYNCYIHNCMGKLISNQKITLKEGVYGFDIPASGSISFHPINN</sequence>
<protein>
    <submittedName>
        <fullName evidence="2">Alpha-galactosidase</fullName>
        <ecNumber evidence="2">3.2.1.22</ecNumber>
    </submittedName>
</protein>
<dbReference type="GO" id="GO:0004557">
    <property type="term" value="F:alpha-galactosidase activity"/>
    <property type="evidence" value="ECO:0007669"/>
    <property type="project" value="UniProtKB-EC"/>
</dbReference>
<dbReference type="Proteomes" id="UP001497602">
    <property type="component" value="Unassembled WGS sequence"/>
</dbReference>
<dbReference type="RefSeq" id="WP_348740303.1">
    <property type="nucleotide sequence ID" value="NZ_CAXJRC010000046.1"/>
</dbReference>
<name>A0ABP1FKT2_9FLAO</name>
<dbReference type="PANTHER" id="PTHR43053">
    <property type="entry name" value="GLYCOSIDASE FAMILY 31"/>
    <property type="match status" value="1"/>
</dbReference>
<organism evidence="2 3">
    <name type="scientific">Tenacibaculum vairaonense</name>
    <dbReference type="NCBI Taxonomy" id="3137860"/>
    <lineage>
        <taxon>Bacteria</taxon>
        <taxon>Pseudomonadati</taxon>
        <taxon>Bacteroidota</taxon>
        <taxon>Flavobacteriia</taxon>
        <taxon>Flavobacteriales</taxon>
        <taxon>Flavobacteriaceae</taxon>
        <taxon>Tenacibaculum</taxon>
    </lineage>
</organism>
<comment type="caution">
    <text evidence="2">The sequence shown here is derived from an EMBL/GenBank/DDBJ whole genome shotgun (WGS) entry which is preliminary data.</text>
</comment>
<keyword evidence="3" id="KW-1185">Reference proteome</keyword>
<proteinExistence type="predicted"/>
<feature type="signal peptide" evidence="1">
    <location>
        <begin position="1"/>
        <end position="19"/>
    </location>
</feature>
<feature type="chain" id="PRO_5046965553" evidence="1">
    <location>
        <begin position="20"/>
        <end position="613"/>
    </location>
</feature>
<gene>
    <name evidence="2" type="ORF">T190115A13A_90053</name>
</gene>
<evidence type="ECO:0000313" key="2">
    <source>
        <dbReference type="EMBL" id="CAL2108707.1"/>
    </source>
</evidence>
<dbReference type="EMBL" id="CAXJRC010000046">
    <property type="protein sequence ID" value="CAL2108707.1"/>
    <property type="molecule type" value="Genomic_DNA"/>
</dbReference>
<dbReference type="InterPro" id="IPR017853">
    <property type="entry name" value="GH"/>
</dbReference>
<dbReference type="Pfam" id="PF02065">
    <property type="entry name" value="Melibiase"/>
    <property type="match status" value="1"/>
</dbReference>
<dbReference type="InterPro" id="IPR013785">
    <property type="entry name" value="Aldolase_TIM"/>
</dbReference>